<evidence type="ECO:0000313" key="2">
    <source>
        <dbReference type="EMBL" id="KAF7190270.1"/>
    </source>
</evidence>
<evidence type="ECO:0000256" key="1">
    <source>
        <dbReference type="SAM" id="MobiDB-lite"/>
    </source>
</evidence>
<gene>
    <name evidence="2" type="ORF">HII31_08601</name>
</gene>
<dbReference type="AlphaFoldDB" id="A0A8H6VG75"/>
<feature type="compositionally biased region" description="Low complexity" evidence="1">
    <location>
        <begin position="13"/>
        <end position="24"/>
    </location>
</feature>
<organism evidence="2 3">
    <name type="scientific">Pseudocercospora fuligena</name>
    <dbReference type="NCBI Taxonomy" id="685502"/>
    <lineage>
        <taxon>Eukaryota</taxon>
        <taxon>Fungi</taxon>
        <taxon>Dikarya</taxon>
        <taxon>Ascomycota</taxon>
        <taxon>Pezizomycotina</taxon>
        <taxon>Dothideomycetes</taxon>
        <taxon>Dothideomycetidae</taxon>
        <taxon>Mycosphaerellales</taxon>
        <taxon>Mycosphaerellaceae</taxon>
        <taxon>Pseudocercospora</taxon>
    </lineage>
</organism>
<accession>A0A8H6VG75</accession>
<feature type="compositionally biased region" description="Polar residues" evidence="1">
    <location>
        <begin position="1"/>
        <end position="12"/>
    </location>
</feature>
<reference evidence="2" key="1">
    <citation type="submission" date="2020-04" db="EMBL/GenBank/DDBJ databases">
        <title>Draft genome resource of the tomato pathogen Pseudocercospora fuligena.</title>
        <authorList>
            <person name="Zaccaron A."/>
        </authorList>
    </citation>
    <scope>NUCLEOTIDE SEQUENCE</scope>
    <source>
        <strain evidence="2">PF001</strain>
    </source>
</reference>
<proteinExistence type="predicted"/>
<dbReference type="Proteomes" id="UP000660729">
    <property type="component" value="Unassembled WGS sequence"/>
</dbReference>
<feature type="region of interest" description="Disordered" evidence="1">
    <location>
        <begin position="63"/>
        <end position="82"/>
    </location>
</feature>
<sequence length="82" mass="7861">MSASDKSTPANTSSAGDGSAGQASVFDAKEGSIGKQFTTEGAIGGAAQKIGGPLAADGAIGKNFTTEGAIGGTAQEKLADKK</sequence>
<evidence type="ECO:0000313" key="3">
    <source>
        <dbReference type="Proteomes" id="UP000660729"/>
    </source>
</evidence>
<keyword evidence="3" id="KW-1185">Reference proteome</keyword>
<feature type="region of interest" description="Disordered" evidence="1">
    <location>
        <begin position="1"/>
        <end position="27"/>
    </location>
</feature>
<name>A0A8H6VG75_9PEZI</name>
<comment type="caution">
    <text evidence="2">The sequence shown here is derived from an EMBL/GenBank/DDBJ whole genome shotgun (WGS) entry which is preliminary data.</text>
</comment>
<dbReference type="OrthoDB" id="5278621at2759"/>
<dbReference type="EMBL" id="JABCIY010000175">
    <property type="protein sequence ID" value="KAF7190270.1"/>
    <property type="molecule type" value="Genomic_DNA"/>
</dbReference>
<protein>
    <submittedName>
        <fullName evidence="2">Uncharacterized protein</fullName>
    </submittedName>
</protein>